<protein>
    <recommendedName>
        <fullName evidence="1">Cupin type-2 domain-containing protein</fullName>
    </recommendedName>
</protein>
<sequence length="205" mass="21915">MLNWQTATVDDETDEVLTGVGARLRALRQQRNGTLTQPVGDDRHLGEHPVTTGVGAAQADARACCCRCHAPTGCRSTSLVGAPEVGDPRVHGTPVKRNGTTFVPLSRQPGGLQAFKMLIPDSKRPQRSAMGVHEGYEWVYVLSGRLRLLLGEHDLVLESGEVAEFDTRTPHSIGSAGGPVEVLALFGPQGERMHVRAAPRRAAAG</sequence>
<accession>A0ABQ6JEJ1</accession>
<proteinExistence type="predicted"/>
<dbReference type="SUPFAM" id="SSF51182">
    <property type="entry name" value="RmlC-like cupins"/>
    <property type="match status" value="1"/>
</dbReference>
<name>A0ABQ6JEJ1_9ACTN</name>
<dbReference type="InterPro" id="IPR013096">
    <property type="entry name" value="Cupin_2"/>
</dbReference>
<dbReference type="Gene3D" id="2.60.120.10">
    <property type="entry name" value="Jelly Rolls"/>
    <property type="match status" value="1"/>
</dbReference>
<organism evidence="2 3">
    <name type="scientific">Angustibacter aerolatus</name>
    <dbReference type="NCBI Taxonomy" id="1162965"/>
    <lineage>
        <taxon>Bacteria</taxon>
        <taxon>Bacillati</taxon>
        <taxon>Actinomycetota</taxon>
        <taxon>Actinomycetes</taxon>
        <taxon>Kineosporiales</taxon>
        <taxon>Kineosporiaceae</taxon>
    </lineage>
</organism>
<gene>
    <name evidence="2" type="ORF">GCM10025868_05720</name>
</gene>
<dbReference type="InterPro" id="IPR014710">
    <property type="entry name" value="RmlC-like_jellyroll"/>
</dbReference>
<keyword evidence="3" id="KW-1185">Reference proteome</keyword>
<dbReference type="Pfam" id="PF07883">
    <property type="entry name" value="Cupin_2"/>
    <property type="match status" value="1"/>
</dbReference>
<evidence type="ECO:0000259" key="1">
    <source>
        <dbReference type="Pfam" id="PF07883"/>
    </source>
</evidence>
<comment type="caution">
    <text evidence="2">The sequence shown here is derived from an EMBL/GenBank/DDBJ whole genome shotgun (WGS) entry which is preliminary data.</text>
</comment>
<reference evidence="3" key="1">
    <citation type="journal article" date="2019" name="Int. J. Syst. Evol. Microbiol.">
        <title>The Global Catalogue of Microorganisms (GCM) 10K type strain sequencing project: providing services to taxonomists for standard genome sequencing and annotation.</title>
        <authorList>
            <consortium name="The Broad Institute Genomics Platform"/>
            <consortium name="The Broad Institute Genome Sequencing Center for Infectious Disease"/>
            <person name="Wu L."/>
            <person name="Ma J."/>
        </authorList>
    </citation>
    <scope>NUCLEOTIDE SEQUENCE [LARGE SCALE GENOMIC DNA]</scope>
    <source>
        <strain evidence="3">NBRC 108730</strain>
    </source>
</reference>
<dbReference type="EMBL" id="BSUZ01000001">
    <property type="protein sequence ID" value="GMA85322.1"/>
    <property type="molecule type" value="Genomic_DNA"/>
</dbReference>
<dbReference type="Proteomes" id="UP001157017">
    <property type="component" value="Unassembled WGS sequence"/>
</dbReference>
<feature type="domain" description="Cupin type-2" evidence="1">
    <location>
        <begin position="132"/>
        <end position="185"/>
    </location>
</feature>
<evidence type="ECO:0000313" key="3">
    <source>
        <dbReference type="Proteomes" id="UP001157017"/>
    </source>
</evidence>
<dbReference type="InterPro" id="IPR011051">
    <property type="entry name" value="RmlC_Cupin_sf"/>
</dbReference>
<evidence type="ECO:0000313" key="2">
    <source>
        <dbReference type="EMBL" id="GMA85322.1"/>
    </source>
</evidence>